<feature type="domain" description="Glycosyltransferase 2-like" evidence="6">
    <location>
        <begin position="98"/>
        <end position="289"/>
    </location>
</feature>
<dbReference type="PANTHER" id="PTHR43867">
    <property type="entry name" value="CELLULOSE SYNTHASE CATALYTIC SUBUNIT A [UDP-FORMING]"/>
    <property type="match status" value="1"/>
</dbReference>
<keyword evidence="5" id="KW-0472">Membrane</keyword>
<dbReference type="InterPro" id="IPR001173">
    <property type="entry name" value="Glyco_trans_2-like"/>
</dbReference>
<evidence type="ECO:0000256" key="2">
    <source>
        <dbReference type="ARBA" id="ARBA00022676"/>
    </source>
</evidence>
<dbReference type="PANTHER" id="PTHR43867:SF2">
    <property type="entry name" value="CELLULOSE SYNTHASE CATALYTIC SUBUNIT A [UDP-FORMING]"/>
    <property type="match status" value="1"/>
</dbReference>
<feature type="transmembrane region" description="Helical" evidence="5">
    <location>
        <begin position="403"/>
        <end position="420"/>
    </location>
</feature>
<evidence type="ECO:0000256" key="5">
    <source>
        <dbReference type="SAM" id="Phobius"/>
    </source>
</evidence>
<reference evidence="7" key="1">
    <citation type="submission" date="2021-06" db="EMBL/GenBank/DDBJ databases">
        <title>Novel Mycoplasma species detected in California sea lions (Zalophus californianus) from the USA.</title>
        <authorList>
            <person name="Volokhov D.V."/>
            <person name="Furtak V.A."/>
            <person name="Zagorodnyaya T.A."/>
        </authorList>
    </citation>
    <scope>NUCLEOTIDE SEQUENCE [LARGE SCALE GENOMIC DNA]</scope>
    <source>
        <strain evidence="7">CSL 4779</strain>
    </source>
</reference>
<evidence type="ECO:0000313" key="7">
    <source>
        <dbReference type="EMBL" id="MBU4693761.1"/>
    </source>
</evidence>
<feature type="transmembrane region" description="Helical" evidence="5">
    <location>
        <begin position="295"/>
        <end position="314"/>
    </location>
</feature>
<keyword evidence="3 7" id="KW-0808">Transferase</keyword>
<feature type="transmembrane region" description="Helical" evidence="5">
    <location>
        <begin position="377"/>
        <end position="397"/>
    </location>
</feature>
<evidence type="ECO:0000256" key="4">
    <source>
        <dbReference type="ARBA" id="ARBA00022989"/>
    </source>
</evidence>
<keyword evidence="8" id="KW-1185">Reference proteome</keyword>
<accession>A0ABS6DRZ6</accession>
<comment type="caution">
    <text evidence="7">The sequence shown here is derived from an EMBL/GenBank/DDBJ whole genome shotgun (WGS) entry which is preliminary data.</text>
</comment>
<dbReference type="InterPro" id="IPR050321">
    <property type="entry name" value="Glycosyltr_2/OpgH_subfam"/>
</dbReference>
<keyword evidence="4 5" id="KW-1133">Transmembrane helix</keyword>
<keyword evidence="5" id="KW-0812">Transmembrane</keyword>
<sequence>MKKVKSINISKYNQPRVVLAYCTYNDFNPKALIQSMKQNYNNFKTVILDDSSNPQIKNEIDVFSKKYPNIDVIRRENHVGFKAGNINNYFLNNSNWDYFVILDSDEVIPPNFIVDSLKYFSYFKKIGVVQANHKSINEKNDFQRFFGTTILSGCTTSLTAKNLSGVVTLFGHGAMISKECYDSVNGFPQLVSEDNAFSAYILMKGYYVYFAPDIICGEEFPTNYLAFKKRQTKFTLGNMQLNSDGVLKNIFKSKLNFFFKWDLISHFMLIYLTVILGFFFMAINTLIYFMEQNLFYKNLTILAISLFFIFIPWIKEYIIQFKYNSWIKIFIFILLSTFMIYSLFLITLKAVVLKLFGKKPKFIVTPKENEKITFKMFLRANWFELLLSIIIICLIVWKSIFWIFFLLALGFMSCFIFVVMSNSNKTNKTENEIKFESYSNNLYENQNLSRKLFKNIKRRR</sequence>
<keyword evidence="2 7" id="KW-0328">Glycosyltransferase</keyword>
<feature type="transmembrane region" description="Helical" evidence="5">
    <location>
        <begin position="326"/>
        <end position="356"/>
    </location>
</feature>
<dbReference type="Pfam" id="PF13632">
    <property type="entry name" value="Glyco_trans_2_3"/>
    <property type="match status" value="1"/>
</dbReference>
<dbReference type="Proteomes" id="UP000812267">
    <property type="component" value="Unassembled WGS sequence"/>
</dbReference>
<dbReference type="EMBL" id="JAHMHK010000004">
    <property type="protein sequence ID" value="MBU4693761.1"/>
    <property type="molecule type" value="Genomic_DNA"/>
</dbReference>
<organism evidence="7 8">
    <name type="scientific">Mycoplasma zalophidermidis</name>
    <dbReference type="NCBI Taxonomy" id="398174"/>
    <lineage>
        <taxon>Bacteria</taxon>
        <taxon>Bacillati</taxon>
        <taxon>Mycoplasmatota</taxon>
        <taxon>Mollicutes</taxon>
        <taxon>Mycoplasmataceae</taxon>
        <taxon>Mycoplasma</taxon>
    </lineage>
</organism>
<dbReference type="RefSeq" id="WP_216567883.1">
    <property type="nucleotide sequence ID" value="NZ_JAHMHK010000004.1"/>
</dbReference>
<protein>
    <submittedName>
        <fullName evidence="7">Glycosyltransferase</fullName>
        <ecNumber evidence="7">2.4.-.-</ecNumber>
    </submittedName>
</protein>
<feature type="transmembrane region" description="Helical" evidence="5">
    <location>
        <begin position="263"/>
        <end position="283"/>
    </location>
</feature>
<proteinExistence type="predicted"/>
<name>A0ABS6DRZ6_9MOLU</name>
<dbReference type="EC" id="2.4.-.-" evidence="7"/>
<evidence type="ECO:0000256" key="1">
    <source>
        <dbReference type="ARBA" id="ARBA00004141"/>
    </source>
</evidence>
<evidence type="ECO:0000256" key="3">
    <source>
        <dbReference type="ARBA" id="ARBA00022679"/>
    </source>
</evidence>
<comment type="subcellular location">
    <subcellularLocation>
        <location evidence="1">Membrane</location>
        <topology evidence="1">Multi-pass membrane protein</topology>
    </subcellularLocation>
</comment>
<gene>
    <name evidence="7" type="ORF">KQ878_02590</name>
</gene>
<evidence type="ECO:0000259" key="6">
    <source>
        <dbReference type="Pfam" id="PF13632"/>
    </source>
</evidence>
<evidence type="ECO:0000313" key="8">
    <source>
        <dbReference type="Proteomes" id="UP000812267"/>
    </source>
</evidence>
<dbReference type="GO" id="GO:0016757">
    <property type="term" value="F:glycosyltransferase activity"/>
    <property type="evidence" value="ECO:0007669"/>
    <property type="project" value="UniProtKB-KW"/>
</dbReference>